<dbReference type="Gene3D" id="3.30.70.2970">
    <property type="entry name" value="Protein of unknown function (DUF541), domain 2"/>
    <property type="match status" value="1"/>
</dbReference>
<name>A0ABV8DRD3_9NOCA</name>
<reference evidence="2" key="1">
    <citation type="journal article" date="2019" name="Int. J. Syst. Evol. Microbiol.">
        <title>The Global Catalogue of Microorganisms (GCM) 10K type strain sequencing project: providing services to taxonomists for standard genome sequencing and annotation.</title>
        <authorList>
            <consortium name="The Broad Institute Genomics Platform"/>
            <consortium name="The Broad Institute Genome Sequencing Center for Infectious Disease"/>
            <person name="Wu L."/>
            <person name="Ma J."/>
        </authorList>
    </citation>
    <scope>NUCLEOTIDE SEQUENCE [LARGE SCALE GENOMIC DNA]</scope>
    <source>
        <strain evidence="2">CGMCC 4.7330</strain>
    </source>
</reference>
<sequence>MSGKKHGGAGTITVTGHGAARGVPDVMRVDIAVETRADTVAVAYGRAGERIAAVTAALRGHGVRTADIGTSRLSVRTETTWQQEHGSQIVGYVADAALAVSLRELGDDADPGPAAIIAAAVEAGGDDVRLGGLTFGLADPEAVLVTARDAAWENALAKARRYAEKAGRALGPVRDIVEGSGAGAPVPQLKMVAAAPGGAESGSVPVERGEQEISAHLQVTWELAAPAPDRDV</sequence>
<dbReference type="PANTHER" id="PTHR34387:SF1">
    <property type="entry name" value="PERIPLASMIC IMMUNOGENIC PROTEIN"/>
    <property type="match status" value="1"/>
</dbReference>
<dbReference type="EMBL" id="JBHSAX010000007">
    <property type="protein sequence ID" value="MFC3962117.1"/>
    <property type="molecule type" value="Genomic_DNA"/>
</dbReference>
<comment type="caution">
    <text evidence="1">The sequence shown here is derived from an EMBL/GenBank/DDBJ whole genome shotgun (WGS) entry which is preliminary data.</text>
</comment>
<gene>
    <name evidence="1" type="ORF">ACFO0B_08955</name>
</gene>
<dbReference type="RefSeq" id="WP_378611853.1">
    <property type="nucleotide sequence ID" value="NZ_JBHSAX010000007.1"/>
</dbReference>
<dbReference type="Pfam" id="PF04402">
    <property type="entry name" value="SIMPL"/>
    <property type="match status" value="1"/>
</dbReference>
<proteinExistence type="predicted"/>
<dbReference type="Gene3D" id="3.30.110.170">
    <property type="entry name" value="Protein of unknown function (DUF541), domain 1"/>
    <property type="match status" value="1"/>
</dbReference>
<evidence type="ECO:0000313" key="2">
    <source>
        <dbReference type="Proteomes" id="UP001595696"/>
    </source>
</evidence>
<dbReference type="Proteomes" id="UP001595696">
    <property type="component" value="Unassembled WGS sequence"/>
</dbReference>
<keyword evidence="2" id="KW-1185">Reference proteome</keyword>
<evidence type="ECO:0000313" key="1">
    <source>
        <dbReference type="EMBL" id="MFC3962117.1"/>
    </source>
</evidence>
<accession>A0ABV8DRD3</accession>
<dbReference type="InterPro" id="IPR052022">
    <property type="entry name" value="26kDa_periplasmic_antigen"/>
</dbReference>
<dbReference type="InterPro" id="IPR007497">
    <property type="entry name" value="SIMPL/DUF541"/>
</dbReference>
<protein>
    <submittedName>
        <fullName evidence="1">SIMPL domain-containing protein</fullName>
    </submittedName>
</protein>
<organism evidence="1 2">
    <name type="scientific">Nocardia jiangsuensis</name>
    <dbReference type="NCBI Taxonomy" id="1691563"/>
    <lineage>
        <taxon>Bacteria</taxon>
        <taxon>Bacillati</taxon>
        <taxon>Actinomycetota</taxon>
        <taxon>Actinomycetes</taxon>
        <taxon>Mycobacteriales</taxon>
        <taxon>Nocardiaceae</taxon>
        <taxon>Nocardia</taxon>
    </lineage>
</organism>
<dbReference type="PANTHER" id="PTHR34387">
    <property type="entry name" value="SLR1258 PROTEIN"/>
    <property type="match status" value="1"/>
</dbReference>